<keyword evidence="2" id="KW-1185">Reference proteome</keyword>
<evidence type="ECO:0000313" key="2">
    <source>
        <dbReference type="Proteomes" id="UP000326924"/>
    </source>
</evidence>
<organism evidence="1 2">
    <name type="scientific">Sphaerosporella brunnea</name>
    <dbReference type="NCBI Taxonomy" id="1250544"/>
    <lineage>
        <taxon>Eukaryota</taxon>
        <taxon>Fungi</taxon>
        <taxon>Dikarya</taxon>
        <taxon>Ascomycota</taxon>
        <taxon>Pezizomycotina</taxon>
        <taxon>Pezizomycetes</taxon>
        <taxon>Pezizales</taxon>
        <taxon>Pyronemataceae</taxon>
        <taxon>Sphaerosporella</taxon>
    </lineage>
</organism>
<dbReference type="EMBL" id="VXIS01000197">
    <property type="protein sequence ID" value="KAA8897516.1"/>
    <property type="molecule type" value="Genomic_DNA"/>
</dbReference>
<evidence type="ECO:0000313" key="1">
    <source>
        <dbReference type="EMBL" id="KAA8897516.1"/>
    </source>
</evidence>
<dbReference type="AlphaFoldDB" id="A0A5J5ENC8"/>
<dbReference type="Proteomes" id="UP000326924">
    <property type="component" value="Unassembled WGS sequence"/>
</dbReference>
<reference evidence="1 2" key="1">
    <citation type="submission" date="2019-09" db="EMBL/GenBank/DDBJ databases">
        <title>Draft genome of the ectomycorrhizal ascomycete Sphaerosporella brunnea.</title>
        <authorList>
            <consortium name="DOE Joint Genome Institute"/>
            <person name="Benucci G.M."/>
            <person name="Marozzi G."/>
            <person name="Antonielli L."/>
            <person name="Sanchez S."/>
            <person name="Marco P."/>
            <person name="Wang X."/>
            <person name="Falini L.B."/>
            <person name="Barry K."/>
            <person name="Haridas S."/>
            <person name="Lipzen A."/>
            <person name="Labutti K."/>
            <person name="Grigoriev I.V."/>
            <person name="Murat C."/>
            <person name="Martin F."/>
            <person name="Albertini E."/>
            <person name="Donnini D."/>
            <person name="Bonito G."/>
        </authorList>
    </citation>
    <scope>NUCLEOTIDE SEQUENCE [LARGE SCALE GENOMIC DNA]</scope>
    <source>
        <strain evidence="1 2">Sb_GMNB300</strain>
    </source>
</reference>
<gene>
    <name evidence="1" type="ORF">FN846DRAFT_893034</name>
</gene>
<name>A0A5J5ENC8_9PEZI</name>
<dbReference type="InParanoid" id="A0A5J5ENC8"/>
<comment type="caution">
    <text evidence="1">The sequence shown here is derived from an EMBL/GenBank/DDBJ whole genome shotgun (WGS) entry which is preliminary data.</text>
</comment>
<accession>A0A5J5ENC8</accession>
<protein>
    <submittedName>
        <fullName evidence="1">Uncharacterized protein</fullName>
    </submittedName>
</protein>
<sequence length="206" mass="23262">MDVNGMHNNNLPAEVSLSNPDWLTAAKALTHEWMQQLAKSSEPIAPAVLVDVSEQLVESTIGVYNESMHNRPEKVLTRTDFPLNNIDWQAFEMFPDGAELRARLQQVSGGLADQHEGRQTLKKAVAQSAAKPQETSVHIANTRSRLRISDDAASFEWIDKDDVSENWARRYLKQKTQKLRSRISGIVWKVKHSAKATARRMKGGRY</sequence>
<proteinExistence type="predicted"/>